<comment type="similarity">
    <text evidence="2 5">Belongs to the pseudouridine synthase TruB family. Type 1 subfamily.</text>
</comment>
<comment type="caution">
    <text evidence="9">The sequence shown here is derived from an EMBL/GenBank/DDBJ whole genome shotgun (WGS) entry which is preliminary data.</text>
</comment>
<dbReference type="InterPro" id="IPR032819">
    <property type="entry name" value="TruB_C"/>
</dbReference>
<evidence type="ECO:0000256" key="4">
    <source>
        <dbReference type="ARBA" id="ARBA00023235"/>
    </source>
</evidence>
<protein>
    <recommendedName>
        <fullName evidence="5">tRNA pseudouridine synthase B</fullName>
        <ecNumber evidence="5">5.4.99.25</ecNumber>
    </recommendedName>
    <alternativeName>
        <fullName evidence="5">tRNA pseudouridine(55) synthase</fullName>
        <shortName evidence="5">Psi55 synthase</shortName>
    </alternativeName>
    <alternativeName>
        <fullName evidence="5">tRNA pseudouridylate synthase</fullName>
    </alternativeName>
    <alternativeName>
        <fullName evidence="5">tRNA-uridine isomerase</fullName>
    </alternativeName>
</protein>
<gene>
    <name evidence="5" type="primary">truB</name>
    <name evidence="9" type="ORF">HMPREF0045_00231</name>
</gene>
<dbReference type="Pfam" id="PF16198">
    <property type="entry name" value="TruB_C_2"/>
    <property type="match status" value="1"/>
</dbReference>
<dbReference type="eggNOG" id="COG0130">
    <property type="taxonomic scope" value="Bacteria"/>
</dbReference>
<dbReference type="PANTHER" id="PTHR13767">
    <property type="entry name" value="TRNA-PSEUDOURIDINE SYNTHASE"/>
    <property type="match status" value="1"/>
</dbReference>
<reference evidence="9 10" key="1">
    <citation type="submission" date="2011-10" db="EMBL/GenBank/DDBJ databases">
        <title>The Genome Sequence of Actinomyces graevenitzii C83.</title>
        <authorList>
            <consortium name="The Broad Institute Genome Sequencing Platform"/>
            <consortium name="The Broad Institute Genome Sequencing Center for Infectious Disease"/>
            <person name="Earl A."/>
            <person name="Ward D."/>
            <person name="Feldgarden M."/>
            <person name="Gevers D."/>
            <person name="Sibley C.D."/>
            <person name="Field T.R."/>
            <person name="Grinwis M."/>
            <person name="Eshaghurshan C.S."/>
            <person name="Surette M.G."/>
            <person name="Young S.K."/>
            <person name="Zeng Q."/>
            <person name="Gargeya S."/>
            <person name="Fitzgerald M."/>
            <person name="Haas B."/>
            <person name="Abouelleil A."/>
            <person name="Alvarado L."/>
            <person name="Arachchi H.M."/>
            <person name="Berlin A."/>
            <person name="Brown A."/>
            <person name="Chapman S.B."/>
            <person name="Chen Z."/>
            <person name="Dunbar C."/>
            <person name="Freedman E."/>
            <person name="Gearin G."/>
            <person name="Goldberg J."/>
            <person name="Griggs A."/>
            <person name="Gujja S."/>
            <person name="Heiman D."/>
            <person name="Howarth C."/>
            <person name="Larson L."/>
            <person name="Lui A."/>
            <person name="MacDonald P.J.P."/>
            <person name="Montmayeur A."/>
            <person name="Murphy C."/>
            <person name="Neiman D."/>
            <person name="Pearson M."/>
            <person name="Priest M."/>
            <person name="Roberts A."/>
            <person name="Saif S."/>
            <person name="Shea T."/>
            <person name="Shenoy N."/>
            <person name="Sisk P."/>
            <person name="Stolte C."/>
            <person name="Sykes S."/>
            <person name="Wortman J."/>
            <person name="Nusbaum C."/>
            <person name="Birren B."/>
        </authorList>
    </citation>
    <scope>NUCLEOTIDE SEQUENCE [LARGE SCALE GENOMIC DNA]</scope>
    <source>
        <strain evidence="9 10">C83</strain>
    </source>
</reference>
<dbReference type="GO" id="GO:1990481">
    <property type="term" value="P:mRNA pseudouridine synthesis"/>
    <property type="evidence" value="ECO:0007669"/>
    <property type="project" value="TreeGrafter"/>
</dbReference>
<dbReference type="InterPro" id="IPR020103">
    <property type="entry name" value="PsdUridine_synth_cat_dom_sf"/>
</dbReference>
<dbReference type="InterPro" id="IPR014780">
    <property type="entry name" value="tRNA_psdUridine_synth_TruB"/>
</dbReference>
<dbReference type="InterPro" id="IPR002501">
    <property type="entry name" value="PsdUridine_synth_N"/>
</dbReference>
<evidence type="ECO:0000256" key="1">
    <source>
        <dbReference type="ARBA" id="ARBA00000385"/>
    </source>
</evidence>
<dbReference type="SUPFAM" id="SSF55120">
    <property type="entry name" value="Pseudouridine synthase"/>
    <property type="match status" value="1"/>
</dbReference>
<evidence type="ECO:0000256" key="6">
    <source>
        <dbReference type="SAM" id="MobiDB-lite"/>
    </source>
</evidence>
<dbReference type="HOGENOM" id="CLU_032087_0_0_11"/>
<feature type="domain" description="Pseudouridine synthase II N-terminal" evidence="7">
    <location>
        <begin position="90"/>
        <end position="251"/>
    </location>
</feature>
<evidence type="ECO:0000256" key="2">
    <source>
        <dbReference type="ARBA" id="ARBA00005642"/>
    </source>
</evidence>
<keyword evidence="3 5" id="KW-0819">tRNA processing</keyword>
<evidence type="ECO:0000313" key="10">
    <source>
        <dbReference type="Proteomes" id="UP000003822"/>
    </source>
</evidence>
<dbReference type="GO" id="GO:0031119">
    <property type="term" value="P:tRNA pseudouridine synthesis"/>
    <property type="evidence" value="ECO:0007669"/>
    <property type="project" value="UniProtKB-UniRule"/>
</dbReference>
<evidence type="ECO:0000313" key="9">
    <source>
        <dbReference type="EMBL" id="EHM89566.1"/>
    </source>
</evidence>
<dbReference type="Proteomes" id="UP000003822">
    <property type="component" value="Unassembled WGS sequence"/>
</dbReference>
<dbReference type="CDD" id="cd02573">
    <property type="entry name" value="PseudoU_synth_EcTruB"/>
    <property type="match status" value="1"/>
</dbReference>
<dbReference type="Pfam" id="PF01509">
    <property type="entry name" value="TruB_N"/>
    <property type="match status" value="1"/>
</dbReference>
<dbReference type="GO" id="GO:0160148">
    <property type="term" value="F:tRNA pseudouridine(55) synthase activity"/>
    <property type="evidence" value="ECO:0007669"/>
    <property type="project" value="UniProtKB-EC"/>
</dbReference>
<dbReference type="HAMAP" id="MF_01080">
    <property type="entry name" value="TruB_bact"/>
    <property type="match status" value="1"/>
</dbReference>
<dbReference type="NCBIfam" id="TIGR00431">
    <property type="entry name" value="TruB"/>
    <property type="match status" value="1"/>
</dbReference>
<dbReference type="PANTHER" id="PTHR13767:SF2">
    <property type="entry name" value="PSEUDOURIDYLATE SYNTHASE TRUB1"/>
    <property type="match status" value="1"/>
</dbReference>
<comment type="function">
    <text evidence="5">Responsible for synthesis of pseudouridine from uracil-55 in the psi GC loop of transfer RNAs.</text>
</comment>
<dbReference type="STRING" id="435830.HMPREF0045_00231"/>
<evidence type="ECO:0000259" key="8">
    <source>
        <dbReference type="Pfam" id="PF16198"/>
    </source>
</evidence>
<keyword evidence="4 5" id="KW-0413">Isomerase</keyword>
<dbReference type="InterPro" id="IPR036974">
    <property type="entry name" value="PUA_sf"/>
</dbReference>
<feature type="domain" description="tRNA pseudouridylate synthase B C-terminal" evidence="8">
    <location>
        <begin position="252"/>
        <end position="288"/>
    </location>
</feature>
<name>G9PCV2_9ACTO</name>
<dbReference type="EC" id="5.4.99.25" evidence="5"/>
<feature type="region of interest" description="Disordered" evidence="6">
    <location>
        <begin position="1"/>
        <end position="57"/>
    </location>
</feature>
<dbReference type="Gene3D" id="2.30.130.10">
    <property type="entry name" value="PUA domain"/>
    <property type="match status" value="1"/>
</dbReference>
<accession>G9PCV2</accession>
<organism evidence="9 10">
    <name type="scientific">Actinomyces graevenitzii C83</name>
    <dbReference type="NCBI Taxonomy" id="435830"/>
    <lineage>
        <taxon>Bacteria</taxon>
        <taxon>Bacillati</taxon>
        <taxon>Actinomycetota</taxon>
        <taxon>Actinomycetes</taxon>
        <taxon>Actinomycetales</taxon>
        <taxon>Actinomycetaceae</taxon>
        <taxon>Actinomyces</taxon>
    </lineage>
</organism>
<sequence>MSQSEPGQDEQGQGRASQAEPGQAMSQSEPGQDEQGQGRASQGEPSQGPGATERVRPVDVARGAVTAPDGLLLVDKDLGITSHDVVSRVRRLAATRKVGHAGTLDPMATGLLTVGVGKATRLLNYLVGADKTYEATIRLGVGTDTEDAHGQVTQVVAPDQVDLARLQAAAAQLTGQISQVPSSFSAIKVNGVRAYDLARSGQEVELEARQVTIHSFDLGQVNSTSASYPGWGQVPVVDVKVQVSCSSGTYIRALARDFGLSLQTVAHLTTLRRTQVGPFKVSDARTLSGWSAQVSQDAEGANPKGLALTPLPLVLRQAFNWLVLDPGQVKDVRQGKFLPRQLEENVQVAKAPVNAKQKVLAALDMQGEAVALLKRQGKHLRPVLVFAGA</sequence>
<dbReference type="EMBL" id="ACRN01000001">
    <property type="protein sequence ID" value="EHM89566.1"/>
    <property type="molecule type" value="Genomic_DNA"/>
</dbReference>
<feature type="active site" description="Nucleophile" evidence="5">
    <location>
        <position position="105"/>
    </location>
</feature>
<dbReference type="Gene3D" id="3.30.2350.10">
    <property type="entry name" value="Pseudouridine synthase"/>
    <property type="match status" value="1"/>
</dbReference>
<dbReference type="PATRIC" id="fig|435830.3.peg.221"/>
<evidence type="ECO:0000256" key="3">
    <source>
        <dbReference type="ARBA" id="ARBA00022694"/>
    </source>
</evidence>
<dbReference type="GO" id="GO:0003723">
    <property type="term" value="F:RNA binding"/>
    <property type="evidence" value="ECO:0007669"/>
    <property type="project" value="InterPro"/>
</dbReference>
<dbReference type="AlphaFoldDB" id="G9PCV2"/>
<comment type="catalytic activity">
    <reaction evidence="1 5">
        <text>uridine(55) in tRNA = pseudouridine(55) in tRNA</text>
        <dbReference type="Rhea" id="RHEA:42532"/>
        <dbReference type="Rhea" id="RHEA-COMP:10101"/>
        <dbReference type="Rhea" id="RHEA-COMP:10102"/>
        <dbReference type="ChEBI" id="CHEBI:65314"/>
        <dbReference type="ChEBI" id="CHEBI:65315"/>
        <dbReference type="EC" id="5.4.99.25"/>
    </reaction>
</comment>
<evidence type="ECO:0000256" key="5">
    <source>
        <dbReference type="HAMAP-Rule" id="MF_01080"/>
    </source>
</evidence>
<proteinExistence type="inferred from homology"/>
<keyword evidence="10" id="KW-1185">Reference proteome</keyword>
<feature type="compositionally biased region" description="Polar residues" evidence="6">
    <location>
        <begin position="24"/>
        <end position="45"/>
    </location>
</feature>
<evidence type="ECO:0000259" key="7">
    <source>
        <dbReference type="Pfam" id="PF01509"/>
    </source>
</evidence>
<feature type="compositionally biased region" description="Polar residues" evidence="6">
    <location>
        <begin position="1"/>
        <end position="16"/>
    </location>
</feature>